<evidence type="ECO:0000259" key="8">
    <source>
        <dbReference type="Pfam" id="PF05157"/>
    </source>
</evidence>
<dbReference type="EMBL" id="JBHTFQ010000003">
    <property type="protein sequence ID" value="MFC7703944.1"/>
    <property type="molecule type" value="Genomic_DNA"/>
</dbReference>
<evidence type="ECO:0000256" key="5">
    <source>
        <dbReference type="ARBA" id="ARBA00022989"/>
    </source>
</evidence>
<evidence type="ECO:0000313" key="10">
    <source>
        <dbReference type="EMBL" id="MFC7703944.1"/>
    </source>
</evidence>
<feature type="domain" description="Type II secretion system protein GspE N-terminal" evidence="8">
    <location>
        <begin position="80"/>
        <end position="142"/>
    </location>
</feature>
<proteinExistence type="predicted"/>
<dbReference type="InterPro" id="IPR037257">
    <property type="entry name" value="T2SS_E_N_sf"/>
</dbReference>
<evidence type="ECO:0000256" key="3">
    <source>
        <dbReference type="ARBA" id="ARBA00022679"/>
    </source>
</evidence>
<dbReference type="Pfam" id="PF05157">
    <property type="entry name" value="MshEN"/>
    <property type="match status" value="1"/>
</dbReference>
<keyword evidence="11" id="KW-1185">Reference proteome</keyword>
<keyword evidence="6 7" id="KW-0472">Membrane</keyword>
<evidence type="ECO:0000256" key="4">
    <source>
        <dbReference type="ARBA" id="ARBA00022692"/>
    </source>
</evidence>
<dbReference type="InterPro" id="IPR007831">
    <property type="entry name" value="T2SS_GspE_N"/>
</dbReference>
<dbReference type="InterPro" id="IPR050321">
    <property type="entry name" value="Glycosyltr_2/OpgH_subfam"/>
</dbReference>
<keyword evidence="2" id="KW-0328">Glycosyltransferase</keyword>
<sequence>MVLARRLDPAAASPAWNGAPAPGQPGLGQILLKQQALDPSDLVEALSRQSRRGARLGDILLGNGMITERALAAALATQHGAAVVDPAAEPADPRLVDILGAAECLRNGLLPWRRAGGVTIILTARPDEFIRHRAHLAQIFGPICMAVTTASGIEAEVLRLRHDMLNRRAEARPAPRFSCRNWPARKLQRGTLCVALAMIGLGMLWPAALFMVLMFWALGSLVLVSGMKAAAAFMQLRGASRATPPPSIARMPVVSVMVPLYREPDIAPRLIQRLGRLTYPKELLDVLLVVEEEDLLTRDALACRPLPPWVRVIVVPKGPLKTKPRALNFALDFCRGSIIGVYDAEDAPEPDQLHRVVRRFHDRGADLACVQGVLDYYNPATNWLSRCFTIEYAAWFRVVLPGMEKLGLCLPLGGTTLFFRRDVLEKIGAWDAHNVTEDADLGIRLARFGYRTEVLATVTCEEPNCRLVPWIKQRSRWLKGYAMTYLVHMRAPRQLLRDIGWWRFFGLQVLFAATLSQFLLAPFLWSFWLLALGLAHPAMGVVSPGTLAALTAAFLLAETINLVIGIIGVSEPRHRFLRRWVLTMPFYFPLATLAAYKALREILVNPYYWDKTAHGVFDLPSAGVSHSPTRAVSPGVAVRRPA</sequence>
<dbReference type="Gene3D" id="3.90.550.10">
    <property type="entry name" value="Spore Coat Polysaccharide Biosynthesis Protein SpsA, Chain A"/>
    <property type="match status" value="1"/>
</dbReference>
<dbReference type="InterPro" id="IPR001173">
    <property type="entry name" value="Glyco_trans_2-like"/>
</dbReference>
<reference evidence="11" key="1">
    <citation type="journal article" date="2019" name="Int. J. Syst. Evol. Microbiol.">
        <title>The Global Catalogue of Microorganisms (GCM) 10K type strain sequencing project: providing services to taxonomists for standard genome sequencing and annotation.</title>
        <authorList>
            <consortium name="The Broad Institute Genomics Platform"/>
            <consortium name="The Broad Institute Genome Sequencing Center for Infectious Disease"/>
            <person name="Wu L."/>
            <person name="Ma J."/>
        </authorList>
    </citation>
    <scope>NUCLEOTIDE SEQUENCE [LARGE SCALE GENOMIC DNA]</scope>
    <source>
        <strain evidence="11">CGMCC 1.12750</strain>
    </source>
</reference>
<dbReference type="SUPFAM" id="SSF53448">
    <property type="entry name" value="Nucleotide-diphospho-sugar transferases"/>
    <property type="match status" value="1"/>
</dbReference>
<dbReference type="PANTHER" id="PTHR43867:SF2">
    <property type="entry name" value="CELLULOSE SYNTHASE CATALYTIC SUBUNIT A [UDP-FORMING]"/>
    <property type="match status" value="1"/>
</dbReference>
<dbReference type="RefSeq" id="WP_377401264.1">
    <property type="nucleotide sequence ID" value="NZ_JBHTFQ010000003.1"/>
</dbReference>
<organism evidence="10 11">
    <name type="scientific">Plastorhodobacter daqingensis</name>
    <dbReference type="NCBI Taxonomy" id="1387281"/>
    <lineage>
        <taxon>Bacteria</taxon>
        <taxon>Pseudomonadati</taxon>
        <taxon>Pseudomonadota</taxon>
        <taxon>Alphaproteobacteria</taxon>
        <taxon>Rhodobacterales</taxon>
        <taxon>Paracoccaceae</taxon>
        <taxon>Plastorhodobacter</taxon>
    </lineage>
</organism>
<feature type="transmembrane region" description="Helical" evidence="7">
    <location>
        <begin position="500"/>
        <end position="525"/>
    </location>
</feature>
<keyword evidence="4 7" id="KW-0812">Transmembrane</keyword>
<accession>A0ABW2UGZ5</accession>
<name>A0ABW2UGZ5_9RHOB</name>
<evidence type="ECO:0000259" key="9">
    <source>
        <dbReference type="Pfam" id="PF13632"/>
    </source>
</evidence>
<comment type="subcellular location">
    <subcellularLocation>
        <location evidence="1">Membrane</location>
        <topology evidence="1">Multi-pass membrane protein</topology>
    </subcellularLocation>
</comment>
<keyword evidence="3" id="KW-0808">Transferase</keyword>
<protein>
    <submittedName>
        <fullName evidence="10">Glycosyltransferase family 2 protein</fullName>
    </submittedName>
</protein>
<evidence type="ECO:0000313" key="11">
    <source>
        <dbReference type="Proteomes" id="UP001596516"/>
    </source>
</evidence>
<evidence type="ECO:0000256" key="2">
    <source>
        <dbReference type="ARBA" id="ARBA00022676"/>
    </source>
</evidence>
<dbReference type="PANTHER" id="PTHR43867">
    <property type="entry name" value="CELLULOSE SYNTHASE CATALYTIC SUBUNIT A [UDP-FORMING]"/>
    <property type="match status" value="1"/>
</dbReference>
<evidence type="ECO:0000256" key="1">
    <source>
        <dbReference type="ARBA" id="ARBA00004141"/>
    </source>
</evidence>
<keyword evidence="5 7" id="KW-1133">Transmembrane helix</keyword>
<dbReference type="Proteomes" id="UP001596516">
    <property type="component" value="Unassembled WGS sequence"/>
</dbReference>
<gene>
    <name evidence="10" type="ORF">ACFQXB_07030</name>
</gene>
<comment type="caution">
    <text evidence="10">The sequence shown here is derived from an EMBL/GenBank/DDBJ whole genome shotgun (WGS) entry which is preliminary data.</text>
</comment>
<dbReference type="InterPro" id="IPR029044">
    <property type="entry name" value="Nucleotide-diphossugar_trans"/>
</dbReference>
<dbReference type="Pfam" id="PF13632">
    <property type="entry name" value="Glyco_trans_2_3"/>
    <property type="match status" value="1"/>
</dbReference>
<evidence type="ECO:0000256" key="6">
    <source>
        <dbReference type="ARBA" id="ARBA00023136"/>
    </source>
</evidence>
<feature type="transmembrane region" description="Helical" evidence="7">
    <location>
        <begin position="545"/>
        <end position="568"/>
    </location>
</feature>
<evidence type="ECO:0000256" key="7">
    <source>
        <dbReference type="SAM" id="Phobius"/>
    </source>
</evidence>
<feature type="domain" description="Glycosyltransferase 2-like" evidence="9">
    <location>
        <begin position="339"/>
        <end position="535"/>
    </location>
</feature>
<dbReference type="SUPFAM" id="SSF160246">
    <property type="entry name" value="EspE N-terminal domain-like"/>
    <property type="match status" value="1"/>
</dbReference>